<organism evidence="2 3">
    <name type="scientific">Trichodelitschia bisporula</name>
    <dbReference type="NCBI Taxonomy" id="703511"/>
    <lineage>
        <taxon>Eukaryota</taxon>
        <taxon>Fungi</taxon>
        <taxon>Dikarya</taxon>
        <taxon>Ascomycota</taxon>
        <taxon>Pezizomycotina</taxon>
        <taxon>Dothideomycetes</taxon>
        <taxon>Dothideomycetes incertae sedis</taxon>
        <taxon>Phaeotrichales</taxon>
        <taxon>Phaeotrichaceae</taxon>
        <taxon>Trichodelitschia</taxon>
    </lineage>
</organism>
<dbReference type="Proteomes" id="UP000799640">
    <property type="component" value="Unassembled WGS sequence"/>
</dbReference>
<dbReference type="AlphaFoldDB" id="A0A6G1I8E8"/>
<feature type="region of interest" description="Disordered" evidence="1">
    <location>
        <begin position="343"/>
        <end position="370"/>
    </location>
</feature>
<feature type="compositionally biased region" description="Polar residues" evidence="1">
    <location>
        <begin position="71"/>
        <end position="85"/>
    </location>
</feature>
<feature type="region of interest" description="Disordered" evidence="1">
    <location>
        <begin position="1"/>
        <end position="146"/>
    </location>
</feature>
<accession>A0A6G1I8E8</accession>
<sequence>MPAADLRTAPNFRSHKALPRHGPVAASPGAVQPPALPALSPFLANSADRDASLPPTPPSNTRDGEMRSPHKSSGNTPIQVQQQRSPPTPDTTPPASLSQSFQTAREEASSDGDQPSRNRASLDITDDPGLGLEFERDDADITPTASWVDGIPNREWDTNLMRNVTVRRKRDRKHAETPARQANPPSTPTSSSATEIPTGYSPSRWSSRTDRPYDMESDSRRHSAMSTSSTIIEAVVISTPPQRQRTLRHVSKNLSLRSNSSTSSSPVGGVRLGASTFDTSSHAAEFRTKSPSAARVLKHQKDSPSLRSEALGLSRQSGLRAVSLPLDLARSRPVPVPLGLNEKREKRISDSSDSSAGALLPTSPKYSMRHTTHRFHDPTRAATQKALERVMSLPAGEVLDITADAKAGAKRESTASNLDKPLPAVPEQSIIPSIALHTPEPSQPNPNIRASLVSDHPSLELSDRRSIISYSTFRSAAPGTLGEEHAVARHVFAQTSPLSVFSEGVVSEGIVSEATAISIFPHTNRSLLVVQQIASATGSRRHSLTGAVTISTDTSAPAESLRTSLPTIPGTPTQQLQRRVSSPPAFDSPLKHPRTPPEPPALLVPPAINIHPATPNDEVKESPLDAVRPPSRHSSPAPRPTLQRRESLAAKARRYSESLLRPPQHWESTMAGSSYAARRREQDRHGNLHPFWHPQRFWAQVEDDEEVEEEVADEEFARLGGARLPPGGDTSEVDLGRVGSLKRVLQRSGGFLIGNSLGIERVGSLGKKHFVNLPVGRRIIRGGQVVRRRASGSGSLSGAGEGIMANGAARKSGTLDVMADEPRSVGESPSPKQLRKLRKERRESGESRAARVWHAFGVRVEYVGVGGLRKHIREKRRDKRREELRKSIGVPIVFADK</sequence>
<dbReference type="OrthoDB" id="3870679at2759"/>
<reference evidence="2" key="1">
    <citation type="journal article" date="2020" name="Stud. Mycol.">
        <title>101 Dothideomycetes genomes: a test case for predicting lifestyles and emergence of pathogens.</title>
        <authorList>
            <person name="Haridas S."/>
            <person name="Albert R."/>
            <person name="Binder M."/>
            <person name="Bloem J."/>
            <person name="Labutti K."/>
            <person name="Salamov A."/>
            <person name="Andreopoulos B."/>
            <person name="Baker S."/>
            <person name="Barry K."/>
            <person name="Bills G."/>
            <person name="Bluhm B."/>
            <person name="Cannon C."/>
            <person name="Castanera R."/>
            <person name="Culley D."/>
            <person name="Daum C."/>
            <person name="Ezra D."/>
            <person name="Gonzalez J."/>
            <person name="Henrissat B."/>
            <person name="Kuo A."/>
            <person name="Liang C."/>
            <person name="Lipzen A."/>
            <person name="Lutzoni F."/>
            <person name="Magnuson J."/>
            <person name="Mondo S."/>
            <person name="Nolan M."/>
            <person name="Ohm R."/>
            <person name="Pangilinan J."/>
            <person name="Park H.-J."/>
            <person name="Ramirez L."/>
            <person name="Alfaro M."/>
            <person name="Sun H."/>
            <person name="Tritt A."/>
            <person name="Yoshinaga Y."/>
            <person name="Zwiers L.-H."/>
            <person name="Turgeon B."/>
            <person name="Goodwin S."/>
            <person name="Spatafora J."/>
            <person name="Crous P."/>
            <person name="Grigoriev I."/>
        </authorList>
    </citation>
    <scope>NUCLEOTIDE SEQUENCE</scope>
    <source>
        <strain evidence="2">CBS 262.69</strain>
    </source>
</reference>
<evidence type="ECO:0000313" key="3">
    <source>
        <dbReference type="Proteomes" id="UP000799640"/>
    </source>
</evidence>
<proteinExistence type="predicted"/>
<name>A0A6G1I8E8_9PEZI</name>
<dbReference type="EMBL" id="ML996688">
    <property type="protein sequence ID" value="KAF2404471.1"/>
    <property type="molecule type" value="Genomic_DNA"/>
</dbReference>
<feature type="compositionally biased region" description="Basic and acidic residues" evidence="1">
    <location>
        <begin position="207"/>
        <end position="221"/>
    </location>
</feature>
<feature type="region of interest" description="Disordered" evidence="1">
    <location>
        <begin position="162"/>
        <end position="227"/>
    </location>
</feature>
<protein>
    <submittedName>
        <fullName evidence="2">Uncharacterized protein</fullName>
    </submittedName>
</protein>
<feature type="region of interest" description="Disordered" evidence="1">
    <location>
        <begin position="551"/>
        <end position="682"/>
    </location>
</feature>
<feature type="region of interest" description="Disordered" evidence="1">
    <location>
        <begin position="820"/>
        <end position="843"/>
    </location>
</feature>
<keyword evidence="3" id="KW-1185">Reference proteome</keyword>
<feature type="region of interest" description="Disordered" evidence="1">
    <location>
        <begin position="280"/>
        <end position="313"/>
    </location>
</feature>
<feature type="compositionally biased region" description="Low complexity" evidence="1">
    <location>
        <begin position="188"/>
        <end position="198"/>
    </location>
</feature>
<gene>
    <name evidence="2" type="ORF">EJ06DRAFT_579089</name>
</gene>
<feature type="compositionally biased region" description="Polar residues" evidence="1">
    <location>
        <begin position="551"/>
        <end position="580"/>
    </location>
</feature>
<feature type="compositionally biased region" description="Low complexity" evidence="1">
    <location>
        <begin position="37"/>
        <end position="46"/>
    </location>
</feature>
<evidence type="ECO:0000313" key="2">
    <source>
        <dbReference type="EMBL" id="KAF2404471.1"/>
    </source>
</evidence>
<evidence type="ECO:0000256" key="1">
    <source>
        <dbReference type="SAM" id="MobiDB-lite"/>
    </source>
</evidence>